<reference evidence="1" key="1">
    <citation type="submission" date="2010-12" db="EMBL/GenBank/DDBJ databases">
        <title>Complete sequence of Rhodopseudomonas palustris DX-1.</title>
        <authorList>
            <consortium name="US DOE Joint Genome Institute"/>
            <person name="Lucas S."/>
            <person name="Copeland A."/>
            <person name="Lapidus A."/>
            <person name="Cheng J.-F."/>
            <person name="Goodwin L."/>
            <person name="Pitluck S."/>
            <person name="Misra M."/>
            <person name="Chertkov O."/>
            <person name="Detter J.C."/>
            <person name="Han C."/>
            <person name="Tapia R."/>
            <person name="Land M."/>
            <person name="Hauser L."/>
            <person name="Kyrpides N."/>
            <person name="Ivanova N."/>
            <person name="Ovchinnikova G."/>
            <person name="Logan B."/>
            <person name="Oda Y."/>
            <person name="Harwood C."/>
            <person name="Woyke T."/>
        </authorList>
    </citation>
    <scope>NUCLEOTIDE SEQUENCE [LARGE SCALE GENOMIC DNA]</scope>
    <source>
        <strain evidence="1">DX-1</strain>
    </source>
</reference>
<dbReference type="STRING" id="652103.Rpdx1_2514"/>
<proteinExistence type="predicted"/>
<dbReference type="AlphaFoldDB" id="E6VFL3"/>
<dbReference type="HOGENOM" id="CLU_1585244_0_0_5"/>
<evidence type="ECO:0000313" key="1">
    <source>
        <dbReference type="EMBL" id="ADU44105.1"/>
    </source>
</evidence>
<gene>
    <name evidence="1" type="ordered locus">Rpdx1_2514</name>
</gene>
<protein>
    <submittedName>
        <fullName evidence="1">Uncharacterized protein</fullName>
    </submittedName>
</protein>
<organism evidence="1 2">
    <name type="scientific">Rhodopseudomonas palustris (strain DX-1)</name>
    <dbReference type="NCBI Taxonomy" id="652103"/>
    <lineage>
        <taxon>Bacteria</taxon>
        <taxon>Pseudomonadati</taxon>
        <taxon>Pseudomonadota</taxon>
        <taxon>Alphaproteobacteria</taxon>
        <taxon>Hyphomicrobiales</taxon>
        <taxon>Nitrobacteraceae</taxon>
        <taxon>Rhodopseudomonas</taxon>
    </lineage>
</organism>
<evidence type="ECO:0000313" key="2">
    <source>
        <dbReference type="Proteomes" id="UP000001402"/>
    </source>
</evidence>
<name>E6VFL3_RHOPX</name>
<sequence>MPPRRLVRQGVTADDLFLQPLGTSRSLELIRNGPLGPEKKGFKLIAEIDNSTHSAVIYDFGWLAQLRNGRYVVLQVNGSVRNIDQEAAEKSLRAMDTREVKKSPENGPEALAAAVKEWRGNIPLNRAAELLDIPLRTLEGIEQGRGFRYPRLLHLALASFGALGKPVE</sequence>
<accession>E6VFL3</accession>
<dbReference type="Proteomes" id="UP000001402">
    <property type="component" value="Chromosome"/>
</dbReference>
<dbReference type="KEGG" id="rpx:Rpdx1_2514"/>
<dbReference type="EMBL" id="CP002418">
    <property type="protein sequence ID" value="ADU44105.1"/>
    <property type="molecule type" value="Genomic_DNA"/>
</dbReference>
<dbReference type="eggNOG" id="ENOG5033M7H">
    <property type="taxonomic scope" value="Bacteria"/>
</dbReference>